<accession>A0A9K3DSA8</accession>
<reference evidence="1" key="1">
    <citation type="journal article" date="2017" name="Nature">
        <title>The sunflower genome provides insights into oil metabolism, flowering and Asterid evolution.</title>
        <authorList>
            <person name="Badouin H."/>
            <person name="Gouzy J."/>
            <person name="Grassa C.J."/>
            <person name="Murat F."/>
            <person name="Staton S.E."/>
            <person name="Cottret L."/>
            <person name="Lelandais-Briere C."/>
            <person name="Owens G.L."/>
            <person name="Carrere S."/>
            <person name="Mayjonade B."/>
            <person name="Legrand L."/>
            <person name="Gill N."/>
            <person name="Kane N.C."/>
            <person name="Bowers J.E."/>
            <person name="Hubner S."/>
            <person name="Bellec A."/>
            <person name="Berard A."/>
            <person name="Berges H."/>
            <person name="Blanchet N."/>
            <person name="Boniface M.C."/>
            <person name="Brunel D."/>
            <person name="Catrice O."/>
            <person name="Chaidir N."/>
            <person name="Claudel C."/>
            <person name="Donnadieu C."/>
            <person name="Faraut T."/>
            <person name="Fievet G."/>
            <person name="Helmstetter N."/>
            <person name="King M."/>
            <person name="Knapp S.J."/>
            <person name="Lai Z."/>
            <person name="Le Paslier M.C."/>
            <person name="Lippi Y."/>
            <person name="Lorenzon L."/>
            <person name="Mandel J.R."/>
            <person name="Marage G."/>
            <person name="Marchand G."/>
            <person name="Marquand E."/>
            <person name="Bret-Mestries E."/>
            <person name="Morien E."/>
            <person name="Nambeesan S."/>
            <person name="Nguyen T."/>
            <person name="Pegot-Espagnet P."/>
            <person name="Pouilly N."/>
            <person name="Raftis F."/>
            <person name="Sallet E."/>
            <person name="Schiex T."/>
            <person name="Thomas J."/>
            <person name="Vandecasteele C."/>
            <person name="Vares D."/>
            <person name="Vear F."/>
            <person name="Vautrin S."/>
            <person name="Crespi M."/>
            <person name="Mangin B."/>
            <person name="Burke J.M."/>
            <person name="Salse J."/>
            <person name="Munos S."/>
            <person name="Vincourt P."/>
            <person name="Rieseberg L.H."/>
            <person name="Langlade N.B."/>
        </authorList>
    </citation>
    <scope>NUCLEOTIDE SEQUENCE</scope>
    <source>
        <tissue evidence="1">Leaves</tissue>
    </source>
</reference>
<evidence type="ECO:0000313" key="1">
    <source>
        <dbReference type="EMBL" id="KAF5760732.1"/>
    </source>
</evidence>
<evidence type="ECO:0000313" key="2">
    <source>
        <dbReference type="Proteomes" id="UP000215914"/>
    </source>
</evidence>
<keyword evidence="2" id="KW-1185">Reference proteome</keyword>
<comment type="caution">
    <text evidence="1">The sequence shown here is derived from an EMBL/GenBank/DDBJ whole genome shotgun (WGS) entry which is preliminary data.</text>
</comment>
<name>A0A9K3DSA8_HELAN</name>
<proteinExistence type="predicted"/>
<sequence length="50" mass="5884">MGRAGITICCMVPDCRCCTQYLIRWYIVYVDEKAVDQVVTRSKMEQKYCL</sequence>
<gene>
    <name evidence="1" type="ORF">HanXRQr2_Chr16g0756881</name>
</gene>
<organism evidence="1 2">
    <name type="scientific">Helianthus annuus</name>
    <name type="common">Common sunflower</name>
    <dbReference type="NCBI Taxonomy" id="4232"/>
    <lineage>
        <taxon>Eukaryota</taxon>
        <taxon>Viridiplantae</taxon>
        <taxon>Streptophyta</taxon>
        <taxon>Embryophyta</taxon>
        <taxon>Tracheophyta</taxon>
        <taxon>Spermatophyta</taxon>
        <taxon>Magnoliopsida</taxon>
        <taxon>eudicotyledons</taxon>
        <taxon>Gunneridae</taxon>
        <taxon>Pentapetalae</taxon>
        <taxon>asterids</taxon>
        <taxon>campanulids</taxon>
        <taxon>Asterales</taxon>
        <taxon>Asteraceae</taxon>
        <taxon>Asteroideae</taxon>
        <taxon>Heliantheae alliance</taxon>
        <taxon>Heliantheae</taxon>
        <taxon>Helianthus</taxon>
    </lineage>
</organism>
<protein>
    <submittedName>
        <fullName evidence="1">Uncharacterized protein</fullName>
    </submittedName>
</protein>
<reference evidence="1" key="2">
    <citation type="submission" date="2020-06" db="EMBL/GenBank/DDBJ databases">
        <title>Helianthus annuus Genome sequencing and assembly Release 2.</title>
        <authorList>
            <person name="Gouzy J."/>
            <person name="Langlade N."/>
            <person name="Munos S."/>
        </authorList>
    </citation>
    <scope>NUCLEOTIDE SEQUENCE</scope>
    <source>
        <tissue evidence="1">Leaves</tissue>
    </source>
</reference>
<dbReference type="Gramene" id="mRNA:HanXRQr2_Chr16g0756881">
    <property type="protein sequence ID" value="mRNA:HanXRQr2_Chr16g0756881"/>
    <property type="gene ID" value="HanXRQr2_Chr16g0756881"/>
</dbReference>
<dbReference type="AlphaFoldDB" id="A0A9K3DSA8"/>
<dbReference type="EMBL" id="MNCJ02000331">
    <property type="protein sequence ID" value="KAF5760732.1"/>
    <property type="molecule type" value="Genomic_DNA"/>
</dbReference>
<dbReference type="Proteomes" id="UP000215914">
    <property type="component" value="Unassembled WGS sequence"/>
</dbReference>